<evidence type="ECO:0000256" key="3">
    <source>
        <dbReference type="ARBA" id="ARBA00022827"/>
    </source>
</evidence>
<proteinExistence type="inferred from homology"/>
<dbReference type="InterPro" id="IPR016169">
    <property type="entry name" value="FAD-bd_PCMH_sub2"/>
</dbReference>
<dbReference type="AlphaFoldDB" id="A0A8H7TM46"/>
<evidence type="ECO:0000256" key="4">
    <source>
        <dbReference type="ARBA" id="ARBA00023002"/>
    </source>
</evidence>
<dbReference type="PANTHER" id="PTHR42973:SF34">
    <property type="entry name" value="FAD BINDING DOMAIN PROTEIN (AFU_ORTHOLOGUE AFUA_3G02770)"/>
    <property type="match status" value="1"/>
</dbReference>
<evidence type="ECO:0000313" key="7">
    <source>
        <dbReference type="Proteomes" id="UP000664132"/>
    </source>
</evidence>
<dbReference type="Pfam" id="PF01565">
    <property type="entry name" value="FAD_binding_4"/>
    <property type="match status" value="1"/>
</dbReference>
<dbReference type="EMBL" id="JAFJYH010000065">
    <property type="protein sequence ID" value="KAG4421446.1"/>
    <property type="molecule type" value="Genomic_DNA"/>
</dbReference>
<keyword evidence="7" id="KW-1185">Reference proteome</keyword>
<accession>A0A8H7TM46</accession>
<keyword evidence="2" id="KW-0285">Flavoprotein</keyword>
<evidence type="ECO:0000313" key="6">
    <source>
        <dbReference type="EMBL" id="KAG4421446.1"/>
    </source>
</evidence>
<name>A0A8H7TM46_9HELO</name>
<keyword evidence="3" id="KW-0274">FAD</keyword>
<evidence type="ECO:0000259" key="5">
    <source>
        <dbReference type="PROSITE" id="PS51387"/>
    </source>
</evidence>
<comment type="caution">
    <text evidence="6">The sequence shown here is derived from an EMBL/GenBank/DDBJ whole genome shotgun (WGS) entry which is preliminary data.</text>
</comment>
<sequence length="483" mass="53099">MATASTVTGWSPTERITSELRQQFPQQVFEEKDSAYKSLQDSYWSGNQKSLKPRCFFQPHSTEDLAQAIALCAKARCPFGLKSGGHGHFAGQSCLDGGVQLDLIKLNSISIDRSKGTVLVGSGCTWRSVYTKLQREGLIAVGGRSADVGVGGFLVGGGLSFYAARLGWGINNVRSFEVVLGDGRIVTASRESEPNLFRALRGGGSNLGIITAFELETYPYSGMWGGRTLIESQHARQAIEAYGGFVQQLKPELDPKGHTIIIFTNDEGPLQIIQYLVYTEPVADLLMFDGLRQVPTVESSLGMTDYLTLAGDIADLQHGDGDRANVATLTLKLDLELLNFAFDVYVEEASPIAPRIRGTMEFHALPRTFSPADNVYGLDNTEGPLISFLLIFSTSLEKHNAELIATQQRIIGRVKDEAERRSLYHPFLFSNYAGEWQDVIGSYGEQNLKFLSQVAEAYDPEQVFQQLQSGSFKVSGHSREKKL</sequence>
<dbReference type="GO" id="GO:0071949">
    <property type="term" value="F:FAD binding"/>
    <property type="evidence" value="ECO:0007669"/>
    <property type="project" value="InterPro"/>
</dbReference>
<comment type="similarity">
    <text evidence="1">Belongs to the oxygen-dependent FAD-linked oxidoreductase family.</text>
</comment>
<feature type="domain" description="FAD-binding PCMH-type" evidence="5">
    <location>
        <begin position="49"/>
        <end position="220"/>
    </location>
</feature>
<reference evidence="6" key="1">
    <citation type="submission" date="2021-02" db="EMBL/GenBank/DDBJ databases">
        <title>Genome sequence Cadophora malorum strain M34.</title>
        <authorList>
            <person name="Stefanovic E."/>
            <person name="Vu D."/>
            <person name="Scully C."/>
            <person name="Dijksterhuis J."/>
            <person name="Roader J."/>
            <person name="Houbraken J."/>
        </authorList>
    </citation>
    <scope>NUCLEOTIDE SEQUENCE</scope>
    <source>
        <strain evidence="6">M34</strain>
    </source>
</reference>
<evidence type="ECO:0000256" key="1">
    <source>
        <dbReference type="ARBA" id="ARBA00005466"/>
    </source>
</evidence>
<dbReference type="InterPro" id="IPR050416">
    <property type="entry name" value="FAD-linked_Oxidoreductase"/>
</dbReference>
<gene>
    <name evidence="6" type="ORF">IFR04_005396</name>
</gene>
<dbReference type="SUPFAM" id="SSF56176">
    <property type="entry name" value="FAD-binding/transporter-associated domain-like"/>
    <property type="match status" value="1"/>
</dbReference>
<dbReference type="PANTHER" id="PTHR42973">
    <property type="entry name" value="BINDING OXIDOREDUCTASE, PUTATIVE (AFU_ORTHOLOGUE AFUA_1G17690)-RELATED"/>
    <property type="match status" value="1"/>
</dbReference>
<dbReference type="PROSITE" id="PS00862">
    <property type="entry name" value="OX2_COVAL_FAD"/>
    <property type="match status" value="1"/>
</dbReference>
<dbReference type="Proteomes" id="UP000664132">
    <property type="component" value="Unassembled WGS sequence"/>
</dbReference>
<dbReference type="OrthoDB" id="2151789at2759"/>
<dbReference type="PROSITE" id="PS51387">
    <property type="entry name" value="FAD_PCMH"/>
    <property type="match status" value="1"/>
</dbReference>
<dbReference type="InterPro" id="IPR006093">
    <property type="entry name" value="Oxy_OxRdtase_FAD_BS"/>
</dbReference>
<protein>
    <recommendedName>
        <fullName evidence="5">FAD-binding PCMH-type domain-containing protein</fullName>
    </recommendedName>
</protein>
<keyword evidence="4" id="KW-0560">Oxidoreductase</keyword>
<dbReference type="GO" id="GO:0016491">
    <property type="term" value="F:oxidoreductase activity"/>
    <property type="evidence" value="ECO:0007669"/>
    <property type="project" value="UniProtKB-KW"/>
</dbReference>
<dbReference type="InterPro" id="IPR036318">
    <property type="entry name" value="FAD-bd_PCMH-like_sf"/>
</dbReference>
<dbReference type="InterPro" id="IPR016166">
    <property type="entry name" value="FAD-bd_PCMH"/>
</dbReference>
<organism evidence="6 7">
    <name type="scientific">Cadophora malorum</name>
    <dbReference type="NCBI Taxonomy" id="108018"/>
    <lineage>
        <taxon>Eukaryota</taxon>
        <taxon>Fungi</taxon>
        <taxon>Dikarya</taxon>
        <taxon>Ascomycota</taxon>
        <taxon>Pezizomycotina</taxon>
        <taxon>Leotiomycetes</taxon>
        <taxon>Helotiales</taxon>
        <taxon>Ploettnerulaceae</taxon>
        <taxon>Cadophora</taxon>
    </lineage>
</organism>
<dbReference type="InterPro" id="IPR006094">
    <property type="entry name" value="Oxid_FAD_bind_N"/>
</dbReference>
<evidence type="ECO:0000256" key="2">
    <source>
        <dbReference type="ARBA" id="ARBA00022630"/>
    </source>
</evidence>
<dbReference type="Gene3D" id="3.30.465.10">
    <property type="match status" value="1"/>
</dbReference>